<dbReference type="AlphaFoldDB" id="A0AAE0TFE2"/>
<comment type="caution">
    <text evidence="3">The sequence shown here is derived from an EMBL/GenBank/DDBJ whole genome shotgun (WGS) entry which is preliminary data.</text>
</comment>
<proteinExistence type="predicted"/>
<evidence type="ECO:0000256" key="1">
    <source>
        <dbReference type="SAM" id="Phobius"/>
    </source>
</evidence>
<dbReference type="Proteomes" id="UP001195483">
    <property type="component" value="Unassembled WGS sequence"/>
</dbReference>
<organism evidence="3 4">
    <name type="scientific">Potamilus streckersoni</name>
    <dbReference type="NCBI Taxonomy" id="2493646"/>
    <lineage>
        <taxon>Eukaryota</taxon>
        <taxon>Metazoa</taxon>
        <taxon>Spiralia</taxon>
        <taxon>Lophotrochozoa</taxon>
        <taxon>Mollusca</taxon>
        <taxon>Bivalvia</taxon>
        <taxon>Autobranchia</taxon>
        <taxon>Heteroconchia</taxon>
        <taxon>Palaeoheterodonta</taxon>
        <taxon>Unionida</taxon>
        <taxon>Unionoidea</taxon>
        <taxon>Unionidae</taxon>
        <taxon>Ambleminae</taxon>
        <taxon>Lampsilini</taxon>
        <taxon>Potamilus</taxon>
    </lineage>
</organism>
<evidence type="ECO:0000256" key="2">
    <source>
        <dbReference type="SAM" id="SignalP"/>
    </source>
</evidence>
<feature type="signal peptide" evidence="2">
    <location>
        <begin position="1"/>
        <end position="15"/>
    </location>
</feature>
<protein>
    <submittedName>
        <fullName evidence="3">Uncharacterized protein</fullName>
    </submittedName>
</protein>
<evidence type="ECO:0000313" key="3">
    <source>
        <dbReference type="EMBL" id="KAK3609221.1"/>
    </source>
</evidence>
<reference evidence="3" key="1">
    <citation type="journal article" date="2021" name="Genome Biol. Evol.">
        <title>A High-Quality Reference Genome for a Parasitic Bivalve with Doubly Uniparental Inheritance (Bivalvia: Unionida).</title>
        <authorList>
            <person name="Smith C.H."/>
        </authorList>
    </citation>
    <scope>NUCLEOTIDE SEQUENCE</scope>
    <source>
        <strain evidence="3">CHS0354</strain>
    </source>
</reference>
<sequence length="351" mass="39718">MTFYLIFFFCSNLLSQSIVYGQLQQHTGLFCWNGTLDEREGWRNESCVTGRSTVPGSMSQTMRTISPNSSQTKPNVTVYVTISKEPIKHCFVFKYFDESKSGESGEDVTIQTWNGLISCDFESLCHNMSVENGHKLTYRGKNGTLYCCDHNNCNTETMVQSATHKHTCYHANWWLTKYEGTETSCPDVNMPCLRTVLRQNSADQNAVLEERFDCDTENECSRYNLTGAHNCTILKNTTTGVELEICCCWGDDCFKPVLMTPVFSIPSPSLNDLRCTSSNSHGCGINWQLVAVICVGTFGGLAFLCFILVILKKTAWRRPFAGRFGRFMMSYKRINKDNAQTDSDTMYILNT</sequence>
<keyword evidence="4" id="KW-1185">Reference proteome</keyword>
<gene>
    <name evidence="3" type="ORF">CHS0354_035161</name>
</gene>
<evidence type="ECO:0000313" key="4">
    <source>
        <dbReference type="Proteomes" id="UP001195483"/>
    </source>
</evidence>
<reference evidence="3" key="2">
    <citation type="journal article" date="2021" name="Genome Biol. Evol.">
        <title>Developing a high-quality reference genome for a parasitic bivalve with doubly uniparental inheritance (Bivalvia: Unionida).</title>
        <authorList>
            <person name="Smith C.H."/>
        </authorList>
    </citation>
    <scope>NUCLEOTIDE SEQUENCE</scope>
    <source>
        <strain evidence="3">CHS0354</strain>
        <tissue evidence="3">Mantle</tissue>
    </source>
</reference>
<keyword evidence="1" id="KW-1133">Transmembrane helix</keyword>
<reference evidence="3" key="3">
    <citation type="submission" date="2023-05" db="EMBL/GenBank/DDBJ databases">
        <authorList>
            <person name="Smith C.H."/>
        </authorList>
    </citation>
    <scope>NUCLEOTIDE SEQUENCE</scope>
    <source>
        <strain evidence="3">CHS0354</strain>
        <tissue evidence="3">Mantle</tissue>
    </source>
</reference>
<keyword evidence="2" id="KW-0732">Signal</keyword>
<keyword evidence="1" id="KW-0472">Membrane</keyword>
<keyword evidence="1" id="KW-0812">Transmembrane</keyword>
<feature type="chain" id="PRO_5042080797" evidence="2">
    <location>
        <begin position="16"/>
        <end position="351"/>
    </location>
</feature>
<feature type="transmembrane region" description="Helical" evidence="1">
    <location>
        <begin position="287"/>
        <end position="311"/>
    </location>
</feature>
<dbReference type="EMBL" id="JAEAOA010002066">
    <property type="protein sequence ID" value="KAK3609221.1"/>
    <property type="molecule type" value="Genomic_DNA"/>
</dbReference>
<accession>A0AAE0TFE2</accession>
<name>A0AAE0TFE2_9BIVA</name>